<evidence type="ECO:0000313" key="1">
    <source>
        <dbReference type="EMBL" id="KHD09204.1"/>
    </source>
</evidence>
<sequence>MITVKRNVAPDEIRQIAIHLLFVEGQDANAIDPLVLKILFEDIIEENKKKMFRLFSQDNIKELFYESLERLTGGKETLEFGSGQWLELMRGKKVLPSIIHHCFKVKDAQGKLLQGKEKLNEVVKDLVRKPIEEQPDDFKKLHHIIYRRILSE</sequence>
<evidence type="ECO:0000313" key="2">
    <source>
        <dbReference type="Proteomes" id="UP000030428"/>
    </source>
</evidence>
<accession>A0A0A6PFZ8</accession>
<organism evidence="1 2">
    <name type="scientific">Candidatus Thiomargarita nelsonii</name>
    <dbReference type="NCBI Taxonomy" id="1003181"/>
    <lineage>
        <taxon>Bacteria</taxon>
        <taxon>Pseudomonadati</taxon>
        <taxon>Pseudomonadota</taxon>
        <taxon>Gammaproteobacteria</taxon>
        <taxon>Thiotrichales</taxon>
        <taxon>Thiotrichaceae</taxon>
        <taxon>Thiomargarita</taxon>
    </lineage>
</organism>
<name>A0A0A6PFZ8_9GAMM</name>
<dbReference type="EMBL" id="JSZA02000031">
    <property type="protein sequence ID" value="KHD09204.1"/>
    <property type="molecule type" value="Genomic_DNA"/>
</dbReference>
<keyword evidence="2" id="KW-1185">Reference proteome</keyword>
<dbReference type="AlphaFoldDB" id="A0A0A6PFZ8"/>
<reference evidence="1 2" key="1">
    <citation type="journal article" date="2016" name="Front. Microbiol.">
        <title>Single-Cell (Meta-)Genomics of a Dimorphic Candidatus Thiomargarita nelsonii Reveals Genomic Plasticity.</title>
        <authorList>
            <person name="Flood B.E."/>
            <person name="Fliss P."/>
            <person name="Jones D.S."/>
            <person name="Dick G.J."/>
            <person name="Jain S."/>
            <person name="Kaster A.K."/>
            <person name="Winkel M."/>
            <person name="Mussmann M."/>
            <person name="Bailey J."/>
        </authorList>
    </citation>
    <scope>NUCLEOTIDE SEQUENCE [LARGE SCALE GENOMIC DNA]</scope>
    <source>
        <strain evidence="1">Hydrate Ridge</strain>
    </source>
</reference>
<proteinExistence type="predicted"/>
<dbReference type="Proteomes" id="UP000030428">
    <property type="component" value="Unassembled WGS sequence"/>
</dbReference>
<gene>
    <name evidence="1" type="ORF">PN36_10330</name>
</gene>
<comment type="caution">
    <text evidence="1">The sequence shown here is derived from an EMBL/GenBank/DDBJ whole genome shotgun (WGS) entry which is preliminary data.</text>
</comment>
<protein>
    <submittedName>
        <fullName evidence="1">Uncharacterized protein</fullName>
    </submittedName>
</protein>